<accession>A0AA39PAM4</accession>
<evidence type="ECO:0000256" key="8">
    <source>
        <dbReference type="ARBA" id="ARBA00022989"/>
    </source>
</evidence>
<comment type="subcellular location">
    <subcellularLocation>
        <location evidence="2">Membrane</location>
    </subcellularLocation>
</comment>
<keyword evidence="11" id="KW-0503">Monooxygenase</keyword>
<evidence type="ECO:0000256" key="4">
    <source>
        <dbReference type="ARBA" id="ARBA00010617"/>
    </source>
</evidence>
<protein>
    <submittedName>
        <fullName evidence="14">Cytochrome P450</fullName>
    </submittedName>
</protein>
<dbReference type="GO" id="GO:0005506">
    <property type="term" value="F:iron ion binding"/>
    <property type="evidence" value="ECO:0007669"/>
    <property type="project" value="InterPro"/>
</dbReference>
<reference evidence="14" key="1">
    <citation type="submission" date="2023-06" db="EMBL/GenBank/DDBJ databases">
        <authorList>
            <consortium name="Lawrence Berkeley National Laboratory"/>
            <person name="Ahrendt S."/>
            <person name="Sahu N."/>
            <person name="Indic B."/>
            <person name="Wong-Bajracharya J."/>
            <person name="Merenyi Z."/>
            <person name="Ke H.-M."/>
            <person name="Monk M."/>
            <person name="Kocsube S."/>
            <person name="Drula E."/>
            <person name="Lipzen A."/>
            <person name="Balint B."/>
            <person name="Henrissat B."/>
            <person name="Andreopoulos B."/>
            <person name="Martin F.M."/>
            <person name="Harder C.B."/>
            <person name="Rigling D."/>
            <person name="Ford K.L."/>
            <person name="Foster G.D."/>
            <person name="Pangilinan J."/>
            <person name="Papanicolaou A."/>
            <person name="Barry K."/>
            <person name="LaButti K."/>
            <person name="Viragh M."/>
            <person name="Koriabine M."/>
            <person name="Yan M."/>
            <person name="Riley R."/>
            <person name="Champramary S."/>
            <person name="Plett K.L."/>
            <person name="Tsai I.J."/>
            <person name="Slot J."/>
            <person name="Sipos G."/>
            <person name="Plett J."/>
            <person name="Nagy L.G."/>
            <person name="Grigoriev I.V."/>
        </authorList>
    </citation>
    <scope>NUCLEOTIDE SEQUENCE</scope>
    <source>
        <strain evidence="14">HWK02</strain>
    </source>
</reference>
<evidence type="ECO:0000256" key="1">
    <source>
        <dbReference type="ARBA" id="ARBA00001971"/>
    </source>
</evidence>
<evidence type="ECO:0000256" key="2">
    <source>
        <dbReference type="ARBA" id="ARBA00004370"/>
    </source>
</evidence>
<evidence type="ECO:0000256" key="9">
    <source>
        <dbReference type="ARBA" id="ARBA00023002"/>
    </source>
</evidence>
<dbReference type="InterPro" id="IPR001128">
    <property type="entry name" value="Cyt_P450"/>
</dbReference>
<dbReference type="PANTHER" id="PTHR24305">
    <property type="entry name" value="CYTOCHROME P450"/>
    <property type="match status" value="1"/>
</dbReference>
<feature type="binding site" description="axial binding residue" evidence="13">
    <location>
        <position position="536"/>
    </location>
    <ligand>
        <name>heme</name>
        <dbReference type="ChEBI" id="CHEBI:30413"/>
    </ligand>
    <ligandPart>
        <name>Fe</name>
        <dbReference type="ChEBI" id="CHEBI:18248"/>
    </ligandPart>
</feature>
<keyword evidence="15" id="KW-1185">Reference proteome</keyword>
<keyword evidence="5 13" id="KW-0349">Heme</keyword>
<dbReference type="PANTHER" id="PTHR24305:SF166">
    <property type="entry name" value="CYTOCHROME P450 12A4, MITOCHONDRIAL-RELATED"/>
    <property type="match status" value="1"/>
</dbReference>
<dbReference type="PRINTS" id="PR00463">
    <property type="entry name" value="EP450I"/>
</dbReference>
<dbReference type="GO" id="GO:0020037">
    <property type="term" value="F:heme binding"/>
    <property type="evidence" value="ECO:0007669"/>
    <property type="project" value="InterPro"/>
</dbReference>
<dbReference type="Pfam" id="PF00067">
    <property type="entry name" value="p450"/>
    <property type="match status" value="1"/>
</dbReference>
<dbReference type="EMBL" id="JAUEPU010000080">
    <property type="protein sequence ID" value="KAK0480519.1"/>
    <property type="molecule type" value="Genomic_DNA"/>
</dbReference>
<comment type="cofactor">
    <cofactor evidence="1 13">
        <name>heme</name>
        <dbReference type="ChEBI" id="CHEBI:30413"/>
    </cofactor>
</comment>
<evidence type="ECO:0000256" key="13">
    <source>
        <dbReference type="PIRSR" id="PIRSR602401-1"/>
    </source>
</evidence>
<keyword evidence="6" id="KW-0812">Transmembrane</keyword>
<dbReference type="Proteomes" id="UP001175228">
    <property type="component" value="Unassembled WGS sequence"/>
</dbReference>
<comment type="similarity">
    <text evidence="4">Belongs to the cytochrome P450 family.</text>
</comment>
<keyword evidence="12" id="KW-0472">Membrane</keyword>
<keyword evidence="7 13" id="KW-0479">Metal-binding</keyword>
<evidence type="ECO:0000256" key="5">
    <source>
        <dbReference type="ARBA" id="ARBA00022617"/>
    </source>
</evidence>
<keyword evidence="9" id="KW-0560">Oxidoreductase</keyword>
<dbReference type="GO" id="GO:0004497">
    <property type="term" value="F:monooxygenase activity"/>
    <property type="evidence" value="ECO:0007669"/>
    <property type="project" value="UniProtKB-KW"/>
</dbReference>
<organism evidence="14 15">
    <name type="scientific">Armillaria luteobubalina</name>
    <dbReference type="NCBI Taxonomy" id="153913"/>
    <lineage>
        <taxon>Eukaryota</taxon>
        <taxon>Fungi</taxon>
        <taxon>Dikarya</taxon>
        <taxon>Basidiomycota</taxon>
        <taxon>Agaricomycotina</taxon>
        <taxon>Agaricomycetes</taxon>
        <taxon>Agaricomycetidae</taxon>
        <taxon>Agaricales</taxon>
        <taxon>Marasmiineae</taxon>
        <taxon>Physalacriaceae</taxon>
        <taxon>Armillaria</taxon>
    </lineage>
</organism>
<keyword evidence="8" id="KW-1133">Transmembrane helix</keyword>
<proteinExistence type="inferred from homology"/>
<evidence type="ECO:0000256" key="12">
    <source>
        <dbReference type="ARBA" id="ARBA00023136"/>
    </source>
</evidence>
<comment type="caution">
    <text evidence="14">The sequence shown here is derived from an EMBL/GenBank/DDBJ whole genome shotgun (WGS) entry which is preliminary data.</text>
</comment>
<evidence type="ECO:0000256" key="3">
    <source>
        <dbReference type="ARBA" id="ARBA00004721"/>
    </source>
</evidence>
<dbReference type="PRINTS" id="PR00385">
    <property type="entry name" value="P450"/>
</dbReference>
<keyword evidence="10 13" id="KW-0408">Iron</keyword>
<dbReference type="InterPro" id="IPR050121">
    <property type="entry name" value="Cytochrome_P450_monoxygenase"/>
</dbReference>
<dbReference type="InterPro" id="IPR036396">
    <property type="entry name" value="Cyt_P450_sf"/>
</dbReference>
<dbReference type="AlphaFoldDB" id="A0AA39PAM4"/>
<dbReference type="InterPro" id="IPR002401">
    <property type="entry name" value="Cyt_P450_E_grp-I"/>
</dbReference>
<evidence type="ECO:0000256" key="6">
    <source>
        <dbReference type="ARBA" id="ARBA00022692"/>
    </source>
</evidence>
<evidence type="ECO:0000256" key="10">
    <source>
        <dbReference type="ARBA" id="ARBA00023004"/>
    </source>
</evidence>
<dbReference type="GO" id="GO:0016705">
    <property type="term" value="F:oxidoreductase activity, acting on paired donors, with incorporation or reduction of molecular oxygen"/>
    <property type="evidence" value="ECO:0007669"/>
    <property type="project" value="InterPro"/>
</dbReference>
<evidence type="ECO:0000313" key="15">
    <source>
        <dbReference type="Proteomes" id="UP001175228"/>
    </source>
</evidence>
<name>A0AA39PAM4_9AGAR</name>
<comment type="pathway">
    <text evidence="3">Secondary metabolite biosynthesis; terpenoid biosynthesis.</text>
</comment>
<sequence length="594" mass="66800">MDNINSLHQSSRKLHQAESPIWERDYTDLGRDPLSRILADELISGSSIYRCLRSFAIFTILSAMEITDYSSTTLLLYSLCFVICLSTASQYLSSRRSIVNKLPIAPAEDSSWIWGHELNIFKGEVCEHYLRWAKTCGQVYRFKAALFQRDALLVVDNVAVAHIFQNAYSVKAPAFRPIVKSFIGRGLVWAEDDEHRHQRKLVAPAFTLNAVKGMADDVFECAGKVVQKFQRDIDAQGGSAILNVNEYISPCTLEVVGRVGFGHDFSYDNEDARAIRRSWQHDVVDGRKFPSFLLPILISIFPWIPKLPIPALKNDGTIKAITLRLSSNLLKEHVENPNHLEGKDMFSLLVRESWAKNKKGSGEYLTDSQLLENISTFLMVGHETSSSVVHFTLLDLARNPDKQAKLREELRTFEGELDYESIQKLPYLDAVAREGLRLNPAAPRTERVATRDDVVPLRNPIKLSNGEVITALPVKAGQVFVLPFTVMNVNPDVWGPDAHEFKPERWLTPGGTPPAENLPHGPWSSLATFCEGPRLCIGWRLGILEVKVILALLIRSFEFHNTDAHIQRFISPSLQPFVNGEAGQLPLKVTVTKH</sequence>
<gene>
    <name evidence="14" type="ORF">EDD18DRAFT_1205576</name>
</gene>
<evidence type="ECO:0000256" key="11">
    <source>
        <dbReference type="ARBA" id="ARBA00023033"/>
    </source>
</evidence>
<dbReference type="SUPFAM" id="SSF48264">
    <property type="entry name" value="Cytochrome P450"/>
    <property type="match status" value="1"/>
</dbReference>
<dbReference type="GO" id="GO:0016020">
    <property type="term" value="C:membrane"/>
    <property type="evidence" value="ECO:0007669"/>
    <property type="project" value="UniProtKB-SubCell"/>
</dbReference>
<evidence type="ECO:0000313" key="14">
    <source>
        <dbReference type="EMBL" id="KAK0480519.1"/>
    </source>
</evidence>
<dbReference type="Gene3D" id="1.10.630.10">
    <property type="entry name" value="Cytochrome P450"/>
    <property type="match status" value="1"/>
</dbReference>
<evidence type="ECO:0000256" key="7">
    <source>
        <dbReference type="ARBA" id="ARBA00022723"/>
    </source>
</evidence>